<accession>A0A7W8XC76</accession>
<dbReference type="GO" id="GO:0016853">
    <property type="term" value="F:isomerase activity"/>
    <property type="evidence" value="ECO:0007669"/>
    <property type="project" value="UniProtKB-KW"/>
</dbReference>
<sequence length="174" mass="18836">MSNMHHFKETVFRKFESGDFFRASSKNFPALKGLAVQGLDLAPGAVREPHSHPNANQLDYCVSGEGRVGIVGPEGETHYLDLKPGDISFVPQGFLHWIENTGSEPLSFLVVLSHEEPQTIELSEMLTGVPDATLANMYGVPESVFEAIPDRTVVIGGGYGREPASAPLKMVAAE</sequence>
<dbReference type="GO" id="GO:0005576">
    <property type="term" value="C:extracellular region"/>
    <property type="evidence" value="ECO:0007669"/>
    <property type="project" value="UniProtKB-SubCell"/>
</dbReference>
<proteinExistence type="inferred from homology"/>
<dbReference type="InterPro" id="IPR006045">
    <property type="entry name" value="Cupin_1"/>
</dbReference>
<dbReference type="GO" id="GO:0030145">
    <property type="term" value="F:manganese ion binding"/>
    <property type="evidence" value="ECO:0007669"/>
    <property type="project" value="InterPro"/>
</dbReference>
<comment type="subcellular location">
    <subcellularLocation>
        <location evidence="1">Secreted</location>
    </subcellularLocation>
</comment>
<dbReference type="AlphaFoldDB" id="A0A7W8XC76"/>
<dbReference type="InterPro" id="IPR011051">
    <property type="entry name" value="RmlC_Cupin_sf"/>
</dbReference>
<feature type="domain" description="Cupin type-1" evidence="6">
    <location>
        <begin position="2"/>
        <end position="146"/>
    </location>
</feature>
<dbReference type="EMBL" id="JACHBK010000014">
    <property type="protein sequence ID" value="MBB5538608.1"/>
    <property type="molecule type" value="Genomic_DNA"/>
</dbReference>
<evidence type="ECO:0000256" key="4">
    <source>
        <dbReference type="ARBA" id="ARBA00022723"/>
    </source>
</evidence>
<name>A0A7W8XC76_9HYPH</name>
<protein>
    <submittedName>
        <fullName evidence="7">Oxalate decarboxylase/phosphoglucose isomerase-like protein (Cupin superfamily)</fullName>
    </submittedName>
</protein>
<keyword evidence="8" id="KW-1185">Reference proteome</keyword>
<dbReference type="InterPro" id="IPR001929">
    <property type="entry name" value="Germin"/>
</dbReference>
<dbReference type="Gene3D" id="2.60.120.10">
    <property type="entry name" value="Jelly Rolls"/>
    <property type="match status" value="1"/>
</dbReference>
<keyword evidence="5" id="KW-0464">Manganese</keyword>
<evidence type="ECO:0000256" key="2">
    <source>
        <dbReference type="ARBA" id="ARBA00007456"/>
    </source>
</evidence>
<comment type="similarity">
    <text evidence="2">Belongs to the germin family.</text>
</comment>
<keyword evidence="4" id="KW-0479">Metal-binding</keyword>
<dbReference type="PRINTS" id="PR00325">
    <property type="entry name" value="GERMIN"/>
</dbReference>
<evidence type="ECO:0000313" key="7">
    <source>
        <dbReference type="EMBL" id="MBB5538608.1"/>
    </source>
</evidence>
<dbReference type="PANTHER" id="PTHR31238">
    <property type="entry name" value="GERMIN-LIKE PROTEIN SUBFAMILY 3 MEMBER 3"/>
    <property type="match status" value="1"/>
</dbReference>
<keyword evidence="7" id="KW-0413">Isomerase</keyword>
<evidence type="ECO:0000313" key="8">
    <source>
        <dbReference type="Proteomes" id="UP000585507"/>
    </source>
</evidence>
<dbReference type="RefSeq" id="WP_018330073.1">
    <property type="nucleotide sequence ID" value="NZ_JACHBK010000014.1"/>
</dbReference>
<comment type="caution">
    <text evidence="7">The sequence shown here is derived from an EMBL/GenBank/DDBJ whole genome shotgun (WGS) entry which is preliminary data.</text>
</comment>
<organism evidence="7 8">
    <name type="scientific">Rhizobium giardinii</name>
    <dbReference type="NCBI Taxonomy" id="56731"/>
    <lineage>
        <taxon>Bacteria</taxon>
        <taxon>Pseudomonadati</taxon>
        <taxon>Pseudomonadota</taxon>
        <taxon>Alphaproteobacteria</taxon>
        <taxon>Hyphomicrobiales</taxon>
        <taxon>Rhizobiaceae</taxon>
        <taxon>Rhizobium/Agrobacterium group</taxon>
        <taxon>Rhizobium</taxon>
    </lineage>
</organism>
<evidence type="ECO:0000259" key="6">
    <source>
        <dbReference type="SMART" id="SM00835"/>
    </source>
</evidence>
<evidence type="ECO:0000256" key="1">
    <source>
        <dbReference type="ARBA" id="ARBA00004613"/>
    </source>
</evidence>
<reference evidence="7 8" key="1">
    <citation type="submission" date="2020-08" db="EMBL/GenBank/DDBJ databases">
        <title>Genomic Encyclopedia of Type Strains, Phase IV (KMG-V): Genome sequencing to study the core and pangenomes of soil and plant-associated prokaryotes.</title>
        <authorList>
            <person name="Whitman W."/>
        </authorList>
    </citation>
    <scope>NUCLEOTIDE SEQUENCE [LARGE SCALE GENOMIC DNA]</scope>
    <source>
        <strain evidence="7 8">SEMIA 4084</strain>
    </source>
</reference>
<dbReference type="InterPro" id="IPR014710">
    <property type="entry name" value="RmlC-like_jellyroll"/>
</dbReference>
<keyword evidence="3" id="KW-0964">Secreted</keyword>
<evidence type="ECO:0000256" key="5">
    <source>
        <dbReference type="ARBA" id="ARBA00023211"/>
    </source>
</evidence>
<dbReference type="Proteomes" id="UP000585507">
    <property type="component" value="Unassembled WGS sequence"/>
</dbReference>
<evidence type="ECO:0000256" key="3">
    <source>
        <dbReference type="ARBA" id="ARBA00022525"/>
    </source>
</evidence>
<gene>
    <name evidence="7" type="ORF">GGD55_005347</name>
</gene>
<dbReference type="SUPFAM" id="SSF51182">
    <property type="entry name" value="RmlC-like cupins"/>
    <property type="match status" value="1"/>
</dbReference>
<dbReference type="Pfam" id="PF00190">
    <property type="entry name" value="Cupin_1"/>
    <property type="match status" value="1"/>
</dbReference>
<dbReference type="CDD" id="cd20306">
    <property type="entry name" value="cupin_OxDC-like"/>
    <property type="match status" value="1"/>
</dbReference>
<dbReference type="SMART" id="SM00835">
    <property type="entry name" value="Cupin_1"/>
    <property type="match status" value="1"/>
</dbReference>